<dbReference type="EMBL" id="MSFO01000003">
    <property type="protein sequence ID" value="PLB51384.1"/>
    <property type="molecule type" value="Genomic_DNA"/>
</dbReference>
<dbReference type="OrthoDB" id="94039at2759"/>
<dbReference type="InterPro" id="IPR000073">
    <property type="entry name" value="AB_hydrolase_1"/>
</dbReference>
<dbReference type="Gene3D" id="3.40.50.1820">
    <property type="entry name" value="alpha/beta hydrolase"/>
    <property type="match status" value="1"/>
</dbReference>
<protein>
    <submittedName>
        <fullName evidence="2">Putative toxin biosynthesis protein</fullName>
    </submittedName>
</protein>
<proteinExistence type="predicted"/>
<dbReference type="ESTHER" id="9euro-a0a2i2ger9">
    <property type="family name" value="MpaH"/>
</dbReference>
<evidence type="ECO:0000259" key="1">
    <source>
        <dbReference type="Pfam" id="PF12697"/>
    </source>
</evidence>
<sequence>MSSATSTSFRCVEHVVPCQYMREYVAATASEEDVLSLAVKQYIPLDNPSPHAGDVTILAAHANSLPKETYEPLWEEIYSRWKASGIRIRGVWMADAAHQGRSGVLNEAMLGNDPSWFDHPRDLLHLVNLKHAEMPQPIVGIGHSMGGAHLISLSLIHPRLLYSLVLLDPIIQRQVTELDDGGRFDNKRTIRETTQLSTYRRDRWPSRQVAAEAFNHSSFYQSWDPRAMERWVQYGLRDLPTAIHPLGKRELKARGGQGRPVTLTTTRHQEVFTFSRPLYDETDQPGTRVTHPDVDPLLLSDFPFYRPELSRIFEQLPHLRPSTLYVFGGRCMMCQPELRADELRMTGTGVGGSGGVPAGRVRQVVLPPFGHLLAQEAANECADSIVDWLGPELQRWQEENHQFRAAWKKKGKVERMTVDELWKKHVPPLRPTSVETSAKL</sequence>
<dbReference type="Pfam" id="PF12697">
    <property type="entry name" value="Abhydrolase_6"/>
    <property type="match status" value="1"/>
</dbReference>
<evidence type="ECO:0000313" key="2">
    <source>
        <dbReference type="EMBL" id="PLB51384.1"/>
    </source>
</evidence>
<dbReference type="AlphaFoldDB" id="A0A2I2GER9"/>
<name>A0A2I2GER9_9EURO</name>
<accession>A0A2I2GER9</accession>
<dbReference type="InterPro" id="IPR029058">
    <property type="entry name" value="AB_hydrolase_fold"/>
</dbReference>
<dbReference type="RefSeq" id="XP_024706686.1">
    <property type="nucleotide sequence ID" value="XM_024844059.1"/>
</dbReference>
<organism evidence="2 3">
    <name type="scientific">Aspergillus steynii IBT 23096</name>
    <dbReference type="NCBI Taxonomy" id="1392250"/>
    <lineage>
        <taxon>Eukaryota</taxon>
        <taxon>Fungi</taxon>
        <taxon>Dikarya</taxon>
        <taxon>Ascomycota</taxon>
        <taxon>Pezizomycotina</taxon>
        <taxon>Eurotiomycetes</taxon>
        <taxon>Eurotiomycetidae</taxon>
        <taxon>Eurotiales</taxon>
        <taxon>Aspergillaceae</taxon>
        <taxon>Aspergillus</taxon>
        <taxon>Aspergillus subgen. Circumdati</taxon>
    </lineage>
</organism>
<dbReference type="FunFam" id="3.40.50.1820:FF:000214">
    <property type="entry name" value="Toxin biosynthesis protein, putative"/>
    <property type="match status" value="1"/>
</dbReference>
<comment type="caution">
    <text evidence="2">The sequence shown here is derived from an EMBL/GenBank/DDBJ whole genome shotgun (WGS) entry which is preliminary data.</text>
</comment>
<reference evidence="2 3" key="1">
    <citation type="submission" date="2016-12" db="EMBL/GenBank/DDBJ databases">
        <title>The genomes of Aspergillus section Nigri reveals drivers in fungal speciation.</title>
        <authorList>
            <consortium name="DOE Joint Genome Institute"/>
            <person name="Vesth T.C."/>
            <person name="Nybo J."/>
            <person name="Theobald S."/>
            <person name="Brandl J."/>
            <person name="Frisvad J.C."/>
            <person name="Nielsen K.F."/>
            <person name="Lyhne E.K."/>
            <person name="Kogle M.E."/>
            <person name="Kuo A."/>
            <person name="Riley R."/>
            <person name="Clum A."/>
            <person name="Nolan M."/>
            <person name="Lipzen A."/>
            <person name="Salamov A."/>
            <person name="Henrissat B."/>
            <person name="Wiebenga A."/>
            <person name="De Vries R.P."/>
            <person name="Grigoriev I.V."/>
            <person name="Mortensen U.H."/>
            <person name="Andersen M.R."/>
            <person name="Baker S.E."/>
        </authorList>
    </citation>
    <scope>NUCLEOTIDE SEQUENCE [LARGE SCALE GENOMIC DNA]</scope>
    <source>
        <strain evidence="2 3">IBT 23096</strain>
    </source>
</reference>
<dbReference type="Proteomes" id="UP000234275">
    <property type="component" value="Unassembled WGS sequence"/>
</dbReference>
<feature type="domain" description="AB hydrolase-1" evidence="1">
    <location>
        <begin position="89"/>
        <end position="225"/>
    </location>
</feature>
<dbReference type="VEuPathDB" id="FungiDB:P170DRAFT_354800"/>
<dbReference type="SUPFAM" id="SSF53474">
    <property type="entry name" value="alpha/beta-Hydrolases"/>
    <property type="match status" value="1"/>
</dbReference>
<gene>
    <name evidence="2" type="ORF">P170DRAFT_354800</name>
</gene>
<evidence type="ECO:0000313" key="3">
    <source>
        <dbReference type="Proteomes" id="UP000234275"/>
    </source>
</evidence>
<keyword evidence="3" id="KW-1185">Reference proteome</keyword>
<dbReference type="GeneID" id="36551759"/>
<dbReference type="STRING" id="1392250.A0A2I2GER9"/>